<name>A0A937RGZ7_9ACTN</name>
<sequence>MFADLAGKRALVTGGTRGIGRAVVLGLARAGADVVVSHQRESEAAESLRRELKETGGNHLVKIADATDPAALAALVEATGKHLGGLDIVVNNVGTINHVPYDKLSFADWNAVLTTNLTATHLVTQGALPLLGEAGSVINVGSGAGVVGVPLRAHYTAAKTGLIGLTRSLSKELGAKGIRVNLVTPGVTETDHAAGMPDSVRAAYTNRIPLGRLGTSEEVAAVVLFLASDVSSYVNGANFSVDGGI</sequence>
<dbReference type="AlphaFoldDB" id="A0A937RGZ7"/>
<dbReference type="Gene3D" id="3.40.50.720">
    <property type="entry name" value="NAD(P)-binding Rossmann-like Domain"/>
    <property type="match status" value="1"/>
</dbReference>
<dbReference type="Proteomes" id="UP000604475">
    <property type="component" value="Unassembled WGS sequence"/>
</dbReference>
<evidence type="ECO:0000256" key="2">
    <source>
        <dbReference type="ARBA" id="ARBA00023002"/>
    </source>
</evidence>
<dbReference type="Pfam" id="PF13561">
    <property type="entry name" value="adh_short_C2"/>
    <property type="match status" value="1"/>
</dbReference>
<dbReference type="PANTHER" id="PTHR42879">
    <property type="entry name" value="3-OXOACYL-(ACYL-CARRIER-PROTEIN) REDUCTASE"/>
    <property type="match status" value="1"/>
</dbReference>
<dbReference type="PROSITE" id="PS00061">
    <property type="entry name" value="ADH_SHORT"/>
    <property type="match status" value="1"/>
</dbReference>
<protein>
    <submittedName>
        <fullName evidence="3">SDR family oxidoreductase</fullName>
    </submittedName>
</protein>
<keyword evidence="2" id="KW-0560">Oxidoreductase</keyword>
<dbReference type="InterPro" id="IPR002347">
    <property type="entry name" value="SDR_fam"/>
</dbReference>
<proteinExistence type="inferred from homology"/>
<dbReference type="PRINTS" id="PR00080">
    <property type="entry name" value="SDRFAMILY"/>
</dbReference>
<dbReference type="SUPFAM" id="SSF51735">
    <property type="entry name" value="NAD(P)-binding Rossmann-fold domains"/>
    <property type="match status" value="1"/>
</dbReference>
<comment type="caution">
    <text evidence="3">The sequence shown here is derived from an EMBL/GenBank/DDBJ whole genome shotgun (WGS) entry which is preliminary data.</text>
</comment>
<dbReference type="NCBIfam" id="NF009466">
    <property type="entry name" value="PRK12826.1-2"/>
    <property type="match status" value="1"/>
</dbReference>
<evidence type="ECO:0000313" key="3">
    <source>
        <dbReference type="EMBL" id="MBL7632013.1"/>
    </source>
</evidence>
<dbReference type="FunFam" id="3.40.50.720:FF:000084">
    <property type="entry name" value="Short-chain dehydrogenase reductase"/>
    <property type="match status" value="1"/>
</dbReference>
<reference evidence="3" key="1">
    <citation type="submission" date="2020-12" db="EMBL/GenBank/DDBJ databases">
        <title>Genomic characterization of non-nitrogen-fixing Frankia strains.</title>
        <authorList>
            <person name="Carlos-Shanley C."/>
            <person name="Guerra T."/>
            <person name="Hahn D."/>
        </authorList>
    </citation>
    <scope>NUCLEOTIDE SEQUENCE</scope>
    <source>
        <strain evidence="3">CN6</strain>
    </source>
</reference>
<keyword evidence="4" id="KW-1185">Reference proteome</keyword>
<dbReference type="InterPro" id="IPR020904">
    <property type="entry name" value="Sc_DH/Rdtase_CS"/>
</dbReference>
<organism evidence="3 4">
    <name type="scientific">Frankia nepalensis</name>
    <dbReference type="NCBI Taxonomy" id="1836974"/>
    <lineage>
        <taxon>Bacteria</taxon>
        <taxon>Bacillati</taxon>
        <taxon>Actinomycetota</taxon>
        <taxon>Actinomycetes</taxon>
        <taxon>Frankiales</taxon>
        <taxon>Frankiaceae</taxon>
        <taxon>Frankia</taxon>
    </lineage>
</organism>
<evidence type="ECO:0000313" key="4">
    <source>
        <dbReference type="Proteomes" id="UP000604475"/>
    </source>
</evidence>
<dbReference type="PANTHER" id="PTHR42879:SF2">
    <property type="entry name" value="3-OXOACYL-[ACYL-CARRIER-PROTEIN] REDUCTASE FABG"/>
    <property type="match status" value="1"/>
</dbReference>
<gene>
    <name evidence="3" type="ORF">I7412_33615</name>
</gene>
<dbReference type="EMBL" id="JAEACQ010000292">
    <property type="protein sequence ID" value="MBL7632013.1"/>
    <property type="molecule type" value="Genomic_DNA"/>
</dbReference>
<dbReference type="InterPro" id="IPR036291">
    <property type="entry name" value="NAD(P)-bd_dom_sf"/>
</dbReference>
<dbReference type="InterPro" id="IPR050259">
    <property type="entry name" value="SDR"/>
</dbReference>
<evidence type="ECO:0000256" key="1">
    <source>
        <dbReference type="ARBA" id="ARBA00006484"/>
    </source>
</evidence>
<dbReference type="GO" id="GO:0032787">
    <property type="term" value="P:monocarboxylic acid metabolic process"/>
    <property type="evidence" value="ECO:0007669"/>
    <property type="project" value="UniProtKB-ARBA"/>
</dbReference>
<accession>A0A937RGZ7</accession>
<dbReference type="RefSeq" id="WP_203005925.1">
    <property type="nucleotide sequence ID" value="NZ_JADWYU010000209.1"/>
</dbReference>
<dbReference type="PRINTS" id="PR00081">
    <property type="entry name" value="GDHRDH"/>
</dbReference>
<comment type="similarity">
    <text evidence="1">Belongs to the short-chain dehydrogenases/reductases (SDR) family.</text>
</comment>
<dbReference type="GO" id="GO:0016491">
    <property type="term" value="F:oxidoreductase activity"/>
    <property type="evidence" value="ECO:0007669"/>
    <property type="project" value="UniProtKB-KW"/>
</dbReference>